<organism evidence="2 3">
    <name type="scientific">Methylobacterium persicinum</name>
    <dbReference type="NCBI Taxonomy" id="374426"/>
    <lineage>
        <taxon>Bacteria</taxon>
        <taxon>Pseudomonadati</taxon>
        <taxon>Pseudomonadota</taxon>
        <taxon>Alphaproteobacteria</taxon>
        <taxon>Hyphomicrobiales</taxon>
        <taxon>Methylobacteriaceae</taxon>
        <taxon>Methylobacterium</taxon>
    </lineage>
</organism>
<reference evidence="2 3" key="1">
    <citation type="submission" date="2023-07" db="EMBL/GenBank/DDBJ databases">
        <title>Genomic Encyclopedia of Type Strains, Phase IV (KMG-IV): sequencing the most valuable type-strain genomes for metagenomic binning, comparative biology and taxonomic classification.</title>
        <authorList>
            <person name="Goeker M."/>
        </authorList>
    </citation>
    <scope>NUCLEOTIDE SEQUENCE [LARGE SCALE GENOMIC DNA]</scope>
    <source>
        <strain evidence="2 3">DSM 19562</strain>
    </source>
</reference>
<evidence type="ECO:0000313" key="2">
    <source>
        <dbReference type="EMBL" id="MDQ0445337.1"/>
    </source>
</evidence>
<evidence type="ECO:0000313" key="3">
    <source>
        <dbReference type="Proteomes" id="UP001236369"/>
    </source>
</evidence>
<gene>
    <name evidence="2" type="ORF">QO016_004866</name>
</gene>
<feature type="region of interest" description="Disordered" evidence="1">
    <location>
        <begin position="1"/>
        <end position="31"/>
    </location>
</feature>
<comment type="caution">
    <text evidence="2">The sequence shown here is derived from an EMBL/GenBank/DDBJ whole genome shotgun (WGS) entry which is preliminary data.</text>
</comment>
<accession>A0ABU0HSN5</accession>
<protein>
    <submittedName>
        <fullName evidence="2">Uncharacterized protein</fullName>
    </submittedName>
</protein>
<name>A0ABU0HSN5_9HYPH</name>
<keyword evidence="3" id="KW-1185">Reference proteome</keyword>
<sequence length="83" mass="8816">MRISKHTRPVAVPSAGEGAAPTSDAKADDSALSRDARYSIVAVVLGLRINPQTSTLPLVRWKRGGFSIRSRRSERLADEGGAG</sequence>
<evidence type="ECO:0000256" key="1">
    <source>
        <dbReference type="SAM" id="MobiDB-lite"/>
    </source>
</evidence>
<dbReference type="RefSeq" id="WP_238251055.1">
    <property type="nucleotide sequence ID" value="NZ_BPQX01000048.1"/>
</dbReference>
<dbReference type="Proteomes" id="UP001236369">
    <property type="component" value="Unassembled WGS sequence"/>
</dbReference>
<dbReference type="EMBL" id="JAUSVV010000026">
    <property type="protein sequence ID" value="MDQ0445337.1"/>
    <property type="molecule type" value="Genomic_DNA"/>
</dbReference>
<proteinExistence type="predicted"/>